<reference evidence="3 4" key="1">
    <citation type="submission" date="2018-02" db="EMBL/GenBank/DDBJ databases">
        <title>The genomes of Aspergillus section Nigri reveals drivers in fungal speciation.</title>
        <authorList>
            <consortium name="DOE Joint Genome Institute"/>
            <person name="Vesth T.C."/>
            <person name="Nybo J."/>
            <person name="Theobald S."/>
            <person name="Brandl J."/>
            <person name="Frisvad J.C."/>
            <person name="Nielsen K.F."/>
            <person name="Lyhne E.K."/>
            <person name="Kogle M.E."/>
            <person name="Kuo A."/>
            <person name="Riley R."/>
            <person name="Clum A."/>
            <person name="Nolan M."/>
            <person name="Lipzen A."/>
            <person name="Salamov A."/>
            <person name="Henrissat B."/>
            <person name="Wiebenga A."/>
            <person name="De vries R.P."/>
            <person name="Grigoriev I.V."/>
            <person name="Mortensen U.H."/>
            <person name="Andersen M.R."/>
            <person name="Baker S.E."/>
        </authorList>
    </citation>
    <scope>NUCLEOTIDE SEQUENCE [LARGE SCALE GENOMIC DNA]</scope>
    <source>
        <strain evidence="3 4">CBS 115571</strain>
    </source>
</reference>
<keyword evidence="1" id="KW-0472">Membrane</keyword>
<keyword evidence="4" id="KW-1185">Reference proteome</keyword>
<dbReference type="AlphaFoldDB" id="A0A2V5IK12"/>
<gene>
    <name evidence="3" type="ORF">BO99DRAFT_402138</name>
</gene>
<dbReference type="EMBL" id="KZ825128">
    <property type="protein sequence ID" value="PYI20126.1"/>
    <property type="molecule type" value="Genomic_DNA"/>
</dbReference>
<evidence type="ECO:0000313" key="3">
    <source>
        <dbReference type="EMBL" id="PYI20126.1"/>
    </source>
</evidence>
<accession>A0A2V5IK12</accession>
<feature type="transmembrane region" description="Helical" evidence="1">
    <location>
        <begin position="36"/>
        <end position="55"/>
    </location>
</feature>
<sequence length="56" mass="6845">MVRLFFCFWFFWLVGGVSRSWKLEAVVWSSLPDFTMYLQYELWFWVLLALNCIALD</sequence>
<keyword evidence="1" id="KW-0812">Transmembrane</keyword>
<evidence type="ECO:0000256" key="2">
    <source>
        <dbReference type="SAM" id="SignalP"/>
    </source>
</evidence>
<organism evidence="3 4">
    <name type="scientific">Aspergillus violaceofuscus (strain CBS 115571)</name>
    <dbReference type="NCBI Taxonomy" id="1450538"/>
    <lineage>
        <taxon>Eukaryota</taxon>
        <taxon>Fungi</taxon>
        <taxon>Dikarya</taxon>
        <taxon>Ascomycota</taxon>
        <taxon>Pezizomycotina</taxon>
        <taxon>Eurotiomycetes</taxon>
        <taxon>Eurotiomycetidae</taxon>
        <taxon>Eurotiales</taxon>
        <taxon>Aspergillaceae</taxon>
        <taxon>Aspergillus</taxon>
    </lineage>
</organism>
<feature type="signal peptide" evidence="2">
    <location>
        <begin position="1"/>
        <end position="19"/>
    </location>
</feature>
<evidence type="ECO:0000313" key="4">
    <source>
        <dbReference type="Proteomes" id="UP000249829"/>
    </source>
</evidence>
<name>A0A2V5IK12_ASPV1</name>
<keyword evidence="1" id="KW-1133">Transmembrane helix</keyword>
<dbReference type="Proteomes" id="UP000249829">
    <property type="component" value="Unassembled WGS sequence"/>
</dbReference>
<keyword evidence="2" id="KW-0732">Signal</keyword>
<feature type="chain" id="PRO_5015837468" evidence="2">
    <location>
        <begin position="20"/>
        <end position="56"/>
    </location>
</feature>
<evidence type="ECO:0000256" key="1">
    <source>
        <dbReference type="SAM" id="Phobius"/>
    </source>
</evidence>
<protein>
    <submittedName>
        <fullName evidence="3">Uncharacterized protein</fullName>
    </submittedName>
</protein>
<proteinExistence type="predicted"/>